<dbReference type="EMBL" id="CP076680">
    <property type="protein sequence ID" value="QWU99290.1"/>
    <property type="molecule type" value="Genomic_DNA"/>
</dbReference>
<dbReference type="InterPro" id="IPR001647">
    <property type="entry name" value="HTH_TetR"/>
</dbReference>
<name>A0AAJ4NP37_9GAMM</name>
<feature type="domain" description="HTH tetR-type" evidence="3">
    <location>
        <begin position="12"/>
        <end position="72"/>
    </location>
</feature>
<dbReference type="InterPro" id="IPR050109">
    <property type="entry name" value="HTH-type_TetR-like_transc_reg"/>
</dbReference>
<dbReference type="AlphaFoldDB" id="A0AAJ4NP37"/>
<reference evidence="4 5" key="1">
    <citation type="submission" date="2021-06" db="EMBL/GenBank/DDBJ databases">
        <title>Ulceroglandular infection and bacteremia caused by Francisella salimarina in an immunocompromised patient, France.</title>
        <authorList>
            <person name="Hennebique A."/>
            <person name="Caspar Y."/>
            <person name="Maurin M."/>
            <person name="Boisset S."/>
            <person name="Pelloux I."/>
            <person name="Gallego-Hernanz M.P."/>
            <person name="Burucoa C."/>
            <person name="Cazenave-Roblot F."/>
            <person name="Plouzeau C."/>
            <person name="Rammaert B."/>
        </authorList>
    </citation>
    <scope>NUCLEOTIDE SEQUENCE [LARGE SCALE GENOMIC DNA]</scope>
    <source>
        <strain evidence="4 5">CHUGA-F75</strain>
    </source>
</reference>
<dbReference type="InterPro" id="IPR041467">
    <property type="entry name" value="Sco4008_C"/>
</dbReference>
<evidence type="ECO:0000259" key="3">
    <source>
        <dbReference type="PROSITE" id="PS50977"/>
    </source>
</evidence>
<dbReference type="KEGG" id="fsr:KQR59_09385"/>
<evidence type="ECO:0000256" key="2">
    <source>
        <dbReference type="PROSITE-ProRule" id="PRU00335"/>
    </source>
</evidence>
<feature type="DNA-binding region" description="H-T-H motif" evidence="2">
    <location>
        <begin position="35"/>
        <end position="54"/>
    </location>
</feature>
<proteinExistence type="predicted"/>
<dbReference type="PROSITE" id="PS50977">
    <property type="entry name" value="HTH_TETR_2"/>
    <property type="match status" value="1"/>
</dbReference>
<dbReference type="GO" id="GO:0003677">
    <property type="term" value="F:DNA binding"/>
    <property type="evidence" value="ECO:0007669"/>
    <property type="project" value="UniProtKB-UniRule"/>
</dbReference>
<dbReference type="PANTHER" id="PTHR30328:SF54">
    <property type="entry name" value="HTH-TYPE TRANSCRIPTIONAL REPRESSOR SCO4008"/>
    <property type="match status" value="1"/>
</dbReference>
<evidence type="ECO:0000256" key="1">
    <source>
        <dbReference type="ARBA" id="ARBA00023125"/>
    </source>
</evidence>
<dbReference type="RefSeq" id="WP_216692159.1">
    <property type="nucleotide sequence ID" value="NZ_CP076680.1"/>
</dbReference>
<dbReference type="PANTHER" id="PTHR30328">
    <property type="entry name" value="TRANSCRIPTIONAL REPRESSOR"/>
    <property type="match status" value="1"/>
</dbReference>
<keyword evidence="5" id="KW-1185">Reference proteome</keyword>
<organism evidence="4 5">
    <name type="scientific">Francisella salimarina</name>
    <dbReference type="NCBI Taxonomy" id="2599927"/>
    <lineage>
        <taxon>Bacteria</taxon>
        <taxon>Pseudomonadati</taxon>
        <taxon>Pseudomonadota</taxon>
        <taxon>Gammaproteobacteria</taxon>
        <taxon>Thiotrichales</taxon>
        <taxon>Francisellaceae</taxon>
        <taxon>Francisella</taxon>
    </lineage>
</organism>
<sequence length="200" mass="23208">MKLLKLMESKTHKTAKKIIKSAKVLFLENGFNGTSIRDIAKKANVQSSLIYHYFSNKTDLWKAVKESLINSETFSDIKDCIKEDTFEEFLKKLVKARFNIHTKNPDILKMLDWQRLEKNSSLSGIKNQQKFASFDQLEEKIKDFQNNGQLSKDFSAKYVLLFISSATLTPFIRSYELDKDILEESDFIKTTTTLLLKAFK</sequence>
<evidence type="ECO:0000313" key="5">
    <source>
        <dbReference type="Proteomes" id="UP000683421"/>
    </source>
</evidence>
<gene>
    <name evidence="4" type="ORF">KQR59_09385</name>
</gene>
<dbReference type="Pfam" id="PF00440">
    <property type="entry name" value="TetR_N"/>
    <property type="match status" value="1"/>
</dbReference>
<accession>A0AAJ4NP37</accession>
<dbReference type="Pfam" id="PF17926">
    <property type="entry name" value="TetR_C_21"/>
    <property type="match status" value="1"/>
</dbReference>
<dbReference type="Proteomes" id="UP000683421">
    <property type="component" value="Chromosome"/>
</dbReference>
<keyword evidence="1 2" id="KW-0238">DNA-binding</keyword>
<evidence type="ECO:0000313" key="4">
    <source>
        <dbReference type="EMBL" id="QWU99290.1"/>
    </source>
</evidence>
<protein>
    <submittedName>
        <fullName evidence="4">TetR/AcrR family transcriptional regulator</fullName>
    </submittedName>
</protein>